<feature type="transmembrane region" description="Helical" evidence="8">
    <location>
        <begin position="45"/>
        <end position="66"/>
    </location>
</feature>
<dbReference type="InterPro" id="IPR029020">
    <property type="entry name" value="Ammonium/urea_transptr"/>
</dbReference>
<feature type="transmembrane region" description="Helical" evidence="8">
    <location>
        <begin position="210"/>
        <end position="228"/>
    </location>
</feature>
<evidence type="ECO:0000256" key="6">
    <source>
        <dbReference type="ARBA" id="ARBA00023136"/>
    </source>
</evidence>
<proteinExistence type="inferred from homology"/>
<organism evidence="9 10">
    <name type="scientific">Sphingomonas olei</name>
    <dbReference type="NCBI Taxonomy" id="1886787"/>
    <lineage>
        <taxon>Bacteria</taxon>
        <taxon>Pseudomonadati</taxon>
        <taxon>Pseudomonadota</taxon>
        <taxon>Alphaproteobacteria</taxon>
        <taxon>Sphingomonadales</taxon>
        <taxon>Sphingomonadaceae</taxon>
        <taxon>Sphingomonas</taxon>
    </lineage>
</organism>
<keyword evidence="6 8" id="KW-0472">Membrane</keyword>
<keyword evidence="5 8" id="KW-1133">Transmembrane helix</keyword>
<evidence type="ECO:0000256" key="8">
    <source>
        <dbReference type="SAM" id="Phobius"/>
    </source>
</evidence>
<name>A0ABY2QKP8_9SPHN</name>
<keyword evidence="3" id="KW-1003">Cell membrane</keyword>
<evidence type="ECO:0000256" key="7">
    <source>
        <dbReference type="SAM" id="MobiDB-lite"/>
    </source>
</evidence>
<evidence type="ECO:0000313" key="9">
    <source>
        <dbReference type="EMBL" id="THG41680.1"/>
    </source>
</evidence>
<dbReference type="Pfam" id="PF03253">
    <property type="entry name" value="UT"/>
    <property type="match status" value="1"/>
</dbReference>
<dbReference type="InterPro" id="IPR017807">
    <property type="entry name" value="Urea_transporter_bac"/>
</dbReference>
<dbReference type="EMBL" id="SSTI01000002">
    <property type="protein sequence ID" value="THG41680.1"/>
    <property type="molecule type" value="Genomic_DNA"/>
</dbReference>
<evidence type="ECO:0000256" key="2">
    <source>
        <dbReference type="ARBA" id="ARBA00005914"/>
    </source>
</evidence>
<dbReference type="PIRSF" id="PIRSF016502">
    <property type="entry name" value="Urea_transporter"/>
    <property type="match status" value="1"/>
</dbReference>
<evidence type="ECO:0000256" key="4">
    <source>
        <dbReference type="ARBA" id="ARBA00022692"/>
    </source>
</evidence>
<comment type="subcellular location">
    <subcellularLocation>
        <location evidence="1">Cell membrane</location>
        <topology evidence="1">Multi-pass membrane protein</topology>
    </subcellularLocation>
</comment>
<comment type="similarity">
    <text evidence="2">Belongs to the urea transporter family.</text>
</comment>
<feature type="transmembrane region" description="Helical" evidence="8">
    <location>
        <begin position="98"/>
        <end position="121"/>
    </location>
</feature>
<feature type="transmembrane region" description="Helical" evidence="8">
    <location>
        <begin position="262"/>
        <end position="280"/>
    </location>
</feature>
<dbReference type="Gene3D" id="1.10.3430.10">
    <property type="entry name" value="Ammonium transporter AmtB like domains"/>
    <property type="match status" value="1"/>
</dbReference>
<dbReference type="PANTHER" id="PTHR10464">
    <property type="entry name" value="UREA TRANSPORTER"/>
    <property type="match status" value="1"/>
</dbReference>
<dbReference type="RefSeq" id="WP_136450810.1">
    <property type="nucleotide sequence ID" value="NZ_SSTI01000002.1"/>
</dbReference>
<evidence type="ECO:0000256" key="3">
    <source>
        <dbReference type="ARBA" id="ARBA00022475"/>
    </source>
</evidence>
<feature type="transmembrane region" description="Helical" evidence="8">
    <location>
        <begin position="286"/>
        <end position="304"/>
    </location>
</feature>
<keyword evidence="4 8" id="KW-0812">Transmembrane</keyword>
<sequence>MRGENGNFITVCLKGASQVFFMENVITGALFLVAIFYASFVSQSWATSIGAIVGVIVATAVAYMLDFDASSRASGLFGFNGILIGVALPTFVAPSPELWLYIIVGAALTTIVTAAFAATLTKSWGVPGSTGPFVLIAWLMLAGAYSFGSLRVLSETQKLASDYQLGAASLPGLVEAVEIFFRNIGQVYLLGSWISGAIILLGIFIASRAAGLAAVGGSLLAMGTAFVMRADPSLVSQGLYGFSPVLAAMALSVVFVQPPPVVIGYAALGVIVTVFLQAAFDLILAPIGLPSFTAAYVLTMYLFIAPRKFAPPHPHKPVVDHALNPAAHAPADPTPETRATAATNPS</sequence>
<evidence type="ECO:0000256" key="1">
    <source>
        <dbReference type="ARBA" id="ARBA00004651"/>
    </source>
</evidence>
<feature type="transmembrane region" description="Helical" evidence="8">
    <location>
        <begin position="133"/>
        <end position="153"/>
    </location>
</feature>
<protein>
    <submittedName>
        <fullName evidence="9">Urea transporter</fullName>
    </submittedName>
</protein>
<feature type="transmembrane region" description="Helical" evidence="8">
    <location>
        <begin position="20"/>
        <end position="39"/>
    </location>
</feature>
<evidence type="ECO:0000256" key="5">
    <source>
        <dbReference type="ARBA" id="ARBA00022989"/>
    </source>
</evidence>
<keyword evidence="10" id="KW-1185">Reference proteome</keyword>
<dbReference type="NCBIfam" id="TIGR03441">
    <property type="entry name" value="urea_trans_yut"/>
    <property type="match status" value="1"/>
</dbReference>
<comment type="caution">
    <text evidence="9">The sequence shown here is derived from an EMBL/GenBank/DDBJ whole genome shotgun (WGS) entry which is preliminary data.</text>
</comment>
<gene>
    <name evidence="9" type="primary">yut</name>
    <name evidence="9" type="ORF">E5988_04060</name>
</gene>
<feature type="region of interest" description="Disordered" evidence="7">
    <location>
        <begin position="325"/>
        <end position="346"/>
    </location>
</feature>
<dbReference type="PANTHER" id="PTHR10464:SF4">
    <property type="entry name" value="UREA TRANSPORTER"/>
    <property type="match status" value="1"/>
</dbReference>
<evidence type="ECO:0000313" key="10">
    <source>
        <dbReference type="Proteomes" id="UP000308038"/>
    </source>
</evidence>
<dbReference type="Proteomes" id="UP000308038">
    <property type="component" value="Unassembled WGS sequence"/>
</dbReference>
<feature type="transmembrane region" description="Helical" evidence="8">
    <location>
        <begin position="187"/>
        <end position="205"/>
    </location>
</feature>
<feature type="transmembrane region" description="Helical" evidence="8">
    <location>
        <begin position="73"/>
        <end position="92"/>
    </location>
</feature>
<feature type="transmembrane region" description="Helical" evidence="8">
    <location>
        <begin position="234"/>
        <end position="255"/>
    </location>
</feature>
<reference evidence="9 10" key="1">
    <citation type="submission" date="2019-04" db="EMBL/GenBank/DDBJ databases">
        <title>Microbes associate with the intestines of laboratory mice.</title>
        <authorList>
            <person name="Navarre W."/>
            <person name="Wong E."/>
            <person name="Huang K.C."/>
            <person name="Tropini C."/>
            <person name="Ng K."/>
            <person name="Yu B."/>
        </authorList>
    </citation>
    <scope>NUCLEOTIDE SEQUENCE [LARGE SCALE GENOMIC DNA]</scope>
    <source>
        <strain evidence="9 10">NM83_B4-11</strain>
    </source>
</reference>
<accession>A0ABY2QKP8</accession>
<dbReference type="InterPro" id="IPR004937">
    <property type="entry name" value="Urea_transporter"/>
</dbReference>